<dbReference type="CDD" id="cd22887">
    <property type="entry name" value="Atg16_CCD"/>
    <property type="match status" value="1"/>
</dbReference>
<dbReference type="Pfam" id="PF08614">
    <property type="entry name" value="ATG16"/>
    <property type="match status" value="1"/>
</dbReference>
<dbReference type="InterPro" id="IPR013923">
    <property type="entry name" value="Autophagy-rel_prot_16_dom"/>
</dbReference>
<accession>A0AA38RBJ7</accession>
<comment type="similarity">
    <text evidence="1">Belongs to the ATG16 family.</text>
</comment>
<feature type="compositionally biased region" description="Low complexity" evidence="3">
    <location>
        <begin position="49"/>
        <end position="63"/>
    </location>
</feature>
<dbReference type="EMBL" id="JANBVN010000126">
    <property type="protein sequence ID" value="KAJ9142041.1"/>
    <property type="molecule type" value="Genomic_DNA"/>
</dbReference>
<reference evidence="5" key="1">
    <citation type="submission" date="2022-07" db="EMBL/GenBank/DDBJ databases">
        <title>Fungi with potential for degradation of polypropylene.</title>
        <authorList>
            <person name="Gostincar C."/>
        </authorList>
    </citation>
    <scope>NUCLEOTIDE SEQUENCE</scope>
    <source>
        <strain evidence="5">EXF-13287</strain>
    </source>
</reference>
<gene>
    <name evidence="5" type="ORF">NKR19_g7328</name>
</gene>
<feature type="region of interest" description="Disordered" evidence="3">
    <location>
        <begin position="43"/>
        <end position="81"/>
    </location>
</feature>
<dbReference type="AlphaFoldDB" id="A0AA38RBJ7"/>
<evidence type="ECO:0000313" key="6">
    <source>
        <dbReference type="Proteomes" id="UP001174691"/>
    </source>
</evidence>
<evidence type="ECO:0000256" key="1">
    <source>
        <dbReference type="ARBA" id="ARBA00005331"/>
    </source>
</evidence>
<feature type="coiled-coil region" evidence="2">
    <location>
        <begin position="89"/>
        <end position="186"/>
    </location>
</feature>
<dbReference type="Proteomes" id="UP001174691">
    <property type="component" value="Unassembled WGS sequence"/>
</dbReference>
<evidence type="ECO:0000256" key="2">
    <source>
        <dbReference type="SAM" id="Coils"/>
    </source>
</evidence>
<keyword evidence="2" id="KW-0175">Coiled coil</keyword>
<keyword evidence="6" id="KW-1185">Reference proteome</keyword>
<name>A0AA38RBJ7_9PEZI</name>
<feature type="domain" description="Autophagy-related protein 16" evidence="4">
    <location>
        <begin position="7"/>
        <end position="199"/>
    </location>
</feature>
<proteinExistence type="inferred from homology"/>
<sequence>MPNWRDEYLGNIEKAQSESHVDRDLIAAYSQLIDRVTALEAEKAAFHDSQPSQQQPSTSRQPPSSTPPPQPSYEASPDTKSVSRLRIDLAEALRQKGALQTRLRTAEDELARLRSQTSADGRALRALEAERKTLTRKLRDRDDELREKKKLVADVQDELAVLNMELTVAERERKRAQDETKVLVDRWMKRMGQEAEEMNNANEPSLARR</sequence>
<evidence type="ECO:0000256" key="3">
    <source>
        <dbReference type="SAM" id="MobiDB-lite"/>
    </source>
</evidence>
<evidence type="ECO:0000259" key="4">
    <source>
        <dbReference type="Pfam" id="PF08614"/>
    </source>
</evidence>
<organism evidence="5 6">
    <name type="scientific">Coniochaeta hoffmannii</name>
    <dbReference type="NCBI Taxonomy" id="91930"/>
    <lineage>
        <taxon>Eukaryota</taxon>
        <taxon>Fungi</taxon>
        <taxon>Dikarya</taxon>
        <taxon>Ascomycota</taxon>
        <taxon>Pezizomycotina</taxon>
        <taxon>Sordariomycetes</taxon>
        <taxon>Sordariomycetidae</taxon>
        <taxon>Coniochaetales</taxon>
        <taxon>Coniochaetaceae</taxon>
        <taxon>Coniochaeta</taxon>
    </lineage>
</organism>
<dbReference type="Gene3D" id="1.20.5.170">
    <property type="match status" value="1"/>
</dbReference>
<protein>
    <submittedName>
        <fullName evidence="5">Autophagy protein 16</fullName>
    </submittedName>
</protein>
<evidence type="ECO:0000313" key="5">
    <source>
        <dbReference type="EMBL" id="KAJ9142041.1"/>
    </source>
</evidence>
<comment type="caution">
    <text evidence="5">The sequence shown here is derived from an EMBL/GenBank/DDBJ whole genome shotgun (WGS) entry which is preliminary data.</text>
</comment>